<dbReference type="RefSeq" id="WP_188465130.1">
    <property type="nucleotide sequence ID" value="NZ_BMFQ01000003.1"/>
</dbReference>
<evidence type="ECO:0000313" key="4">
    <source>
        <dbReference type="Proteomes" id="UP000625976"/>
    </source>
</evidence>
<dbReference type="SUPFAM" id="SSF52540">
    <property type="entry name" value="P-loop containing nucleoside triphosphate hydrolases"/>
    <property type="match status" value="1"/>
</dbReference>
<comment type="caution">
    <text evidence="3">The sequence shown here is derived from an EMBL/GenBank/DDBJ whole genome shotgun (WGS) entry which is preliminary data.</text>
</comment>
<evidence type="ECO:0000313" key="3">
    <source>
        <dbReference type="EMBL" id="GGG51655.1"/>
    </source>
</evidence>
<dbReference type="InterPro" id="IPR038729">
    <property type="entry name" value="Rad50/SbcC_AAA"/>
</dbReference>
<feature type="domain" description="Rad50/SbcC-type AAA" evidence="2">
    <location>
        <begin position="5"/>
        <end position="278"/>
    </location>
</feature>
<feature type="coiled-coil region" evidence="1">
    <location>
        <begin position="210"/>
        <end position="238"/>
    </location>
</feature>
<reference evidence="3" key="1">
    <citation type="journal article" date="2014" name="Int. J. Syst. Evol. Microbiol.">
        <title>Complete genome sequence of Corynebacterium casei LMG S-19264T (=DSM 44701T), isolated from a smear-ripened cheese.</title>
        <authorList>
            <consortium name="US DOE Joint Genome Institute (JGI-PGF)"/>
            <person name="Walter F."/>
            <person name="Albersmeier A."/>
            <person name="Kalinowski J."/>
            <person name="Ruckert C."/>
        </authorList>
    </citation>
    <scope>NUCLEOTIDE SEQUENCE</scope>
    <source>
        <strain evidence="3">CGMCC 1.12751</strain>
    </source>
</reference>
<accession>A0A917GMC3</accession>
<proteinExistence type="predicted"/>
<keyword evidence="4" id="KW-1185">Reference proteome</keyword>
<evidence type="ECO:0000259" key="2">
    <source>
        <dbReference type="Pfam" id="PF13476"/>
    </source>
</evidence>
<name>A0A917GMC3_9FLAO</name>
<dbReference type="Gene3D" id="3.40.50.300">
    <property type="entry name" value="P-loop containing nucleotide triphosphate hydrolases"/>
    <property type="match status" value="2"/>
</dbReference>
<dbReference type="GO" id="GO:0006302">
    <property type="term" value="P:double-strand break repair"/>
    <property type="evidence" value="ECO:0007669"/>
    <property type="project" value="InterPro"/>
</dbReference>
<protein>
    <recommendedName>
        <fullName evidence="2">Rad50/SbcC-type AAA domain-containing protein</fullName>
    </recommendedName>
</protein>
<keyword evidence="1" id="KW-0175">Coiled coil</keyword>
<dbReference type="GO" id="GO:0016887">
    <property type="term" value="F:ATP hydrolysis activity"/>
    <property type="evidence" value="ECO:0007669"/>
    <property type="project" value="InterPro"/>
</dbReference>
<dbReference type="Proteomes" id="UP000625976">
    <property type="component" value="Unassembled WGS sequence"/>
</dbReference>
<evidence type="ECO:0000256" key="1">
    <source>
        <dbReference type="SAM" id="Coils"/>
    </source>
</evidence>
<reference evidence="3" key="2">
    <citation type="submission" date="2020-09" db="EMBL/GenBank/DDBJ databases">
        <authorList>
            <person name="Sun Q."/>
            <person name="Zhou Y."/>
        </authorList>
    </citation>
    <scope>NUCLEOTIDE SEQUENCE</scope>
    <source>
        <strain evidence="3">CGMCC 1.12751</strain>
    </source>
</reference>
<gene>
    <name evidence="3" type="ORF">GCM10010976_23550</name>
</gene>
<dbReference type="EMBL" id="BMFQ01000003">
    <property type="protein sequence ID" value="GGG51655.1"/>
    <property type="molecule type" value="Genomic_DNA"/>
</dbReference>
<sequence>MLIKRIKATNFKTYLNLDLDITAEPDRPIVLIGGENGGGKTTFFDAIYGALYGLSIPNKKIFEELINAGATKSPEPRIVLEIHFSGRVLNQEQSYVLTRTYLLNPESKPVESVRLNMNGTIFQYGSATPATQRAEQEAQVNKIIKANLPEELSKYFLFDAIEAGNLLKEDRLNRVIKENIENAMGFKKYLNIAKAAESLSLDYTAQSLDLENEKKEYLALVEEKKRLENVELEKLTKDAQRAYQYSITNKELYDNLKKGYNEESTINNKIDQLNTELKSTAQRESRFRESVNEFTSNIEMHVCLPKLEQAFKSEVALVLKEQSQAAEDGTESISESTIENILVKGINYLSNKGYQLKDISVTELAHNVLKELKAEATEKQYDFFQNSEIKALESLVNTIYTNPYNSLKQDSIELDIAIENSSRTAELIEKLKAQISGDDYSVLRAYEDNESKIKQLEQDETDLLKEIKKIDSRIHQFDIPTTEEPDPKFEALKRLQPLFEGIANTLLKSKKDQIQARMKEDLNNILAAYKDVISKVELSEDLKNLNFRIYHKAGNEIYLNQLNTASKQVVIQVLLKSLHEFGDYDPPVMIDTVMGQLDKTSRISVLESYFPQLSHQTILLSSDSEIRPETDLEKIRPFISKSYTLVRDKELQKTKVEKGYFNIQID</sequence>
<dbReference type="AlphaFoldDB" id="A0A917GMC3"/>
<dbReference type="Pfam" id="PF13476">
    <property type="entry name" value="AAA_23"/>
    <property type="match status" value="1"/>
</dbReference>
<dbReference type="InterPro" id="IPR027417">
    <property type="entry name" value="P-loop_NTPase"/>
</dbReference>
<feature type="coiled-coil region" evidence="1">
    <location>
        <begin position="446"/>
        <end position="473"/>
    </location>
</feature>
<organism evidence="3 4">
    <name type="scientific">Bizionia arctica</name>
    <dbReference type="NCBI Taxonomy" id="1495645"/>
    <lineage>
        <taxon>Bacteria</taxon>
        <taxon>Pseudomonadati</taxon>
        <taxon>Bacteroidota</taxon>
        <taxon>Flavobacteriia</taxon>
        <taxon>Flavobacteriales</taxon>
        <taxon>Flavobacteriaceae</taxon>
        <taxon>Bizionia</taxon>
    </lineage>
</organism>